<protein>
    <recommendedName>
        <fullName evidence="5">Glycosyltransferase family 9 protein</fullName>
    </recommendedName>
</protein>
<dbReference type="GO" id="GO:0008713">
    <property type="term" value="F:ADP-heptose-lipopolysaccharide heptosyltransferase activity"/>
    <property type="evidence" value="ECO:0007669"/>
    <property type="project" value="TreeGrafter"/>
</dbReference>
<organism evidence="3 4">
    <name type="scientific">Candidatus Wallbacteria bacterium HGW-Wallbacteria-1</name>
    <dbReference type="NCBI Taxonomy" id="2013854"/>
    <lineage>
        <taxon>Bacteria</taxon>
        <taxon>Candidatus Walliibacteriota</taxon>
    </lineage>
</organism>
<dbReference type="Pfam" id="PF01075">
    <property type="entry name" value="Glyco_transf_9"/>
    <property type="match status" value="1"/>
</dbReference>
<dbReference type="AlphaFoldDB" id="A0A2N1PQN6"/>
<dbReference type="InterPro" id="IPR002201">
    <property type="entry name" value="Glyco_trans_9"/>
</dbReference>
<dbReference type="Gene3D" id="3.40.50.2000">
    <property type="entry name" value="Glycogen Phosphorylase B"/>
    <property type="match status" value="2"/>
</dbReference>
<dbReference type="PANTHER" id="PTHR30160">
    <property type="entry name" value="TETRAACYLDISACCHARIDE 4'-KINASE-RELATED"/>
    <property type="match status" value="1"/>
</dbReference>
<gene>
    <name evidence="3" type="ORF">CVV64_09780</name>
</gene>
<dbReference type="GO" id="GO:0005829">
    <property type="term" value="C:cytosol"/>
    <property type="evidence" value="ECO:0007669"/>
    <property type="project" value="TreeGrafter"/>
</dbReference>
<sequence>MRVIGSADLWPQPFAGRFSQEYLASPRKRVGLEIIDTLGSAMVSLSSVFCKTPKCFQGGRNSGRVQSILIARVDHLGDLILSLPGMKLIRTEFPHARITLLCRSRVAPAMIGSGLVDDIVHLDTPWSTPAGQHSAEASLFPVIQAVRGQGPHFLGIDFKGDIRTIAALRLMGAARVISYPVRGGYFLLNPPVPNPMKCHESMRPFLLAAVASRGLSVLSGTGLPAMPFPDLSHLIGNSVLNGSSAFKSSSAEIDLRQGIVLSVHPGAASPLKNWGGHRFGKTLAVLCKVLLSRGYRVNVRILAGSGEEDLNNASQVSRELNCSAAVQSGLVDGTMSFLNLAGTLNLEGLAQAIRESNLFLCNDSGPMHIAAALGTPLTAIFGPTNPLRFGPVGPAPMAVIAPTRGGGFWEPENGPPNAAQADCWDQKPSEVAEIALNIFERGVARGC</sequence>
<evidence type="ECO:0000313" key="3">
    <source>
        <dbReference type="EMBL" id="PKK90637.1"/>
    </source>
</evidence>
<keyword evidence="1" id="KW-0328">Glycosyltransferase</keyword>
<dbReference type="CDD" id="cd03789">
    <property type="entry name" value="GT9_LPS_heptosyltransferase"/>
    <property type="match status" value="1"/>
</dbReference>
<dbReference type="InterPro" id="IPR051199">
    <property type="entry name" value="LPS_LOS_Heptosyltrfase"/>
</dbReference>
<evidence type="ECO:0008006" key="5">
    <source>
        <dbReference type="Google" id="ProtNLM"/>
    </source>
</evidence>
<reference evidence="3 4" key="1">
    <citation type="journal article" date="2017" name="ISME J.">
        <title>Potential for microbial H2 and metal transformations associated with novel bacteria and archaea in deep terrestrial subsurface sediments.</title>
        <authorList>
            <person name="Hernsdorf A.W."/>
            <person name="Amano Y."/>
            <person name="Miyakawa K."/>
            <person name="Ise K."/>
            <person name="Suzuki Y."/>
            <person name="Anantharaman K."/>
            <person name="Probst A."/>
            <person name="Burstein D."/>
            <person name="Thomas B.C."/>
            <person name="Banfield J.F."/>
        </authorList>
    </citation>
    <scope>NUCLEOTIDE SEQUENCE [LARGE SCALE GENOMIC DNA]</scope>
    <source>
        <strain evidence="3">HGW-Wallbacteria-1</strain>
    </source>
</reference>
<dbReference type="Proteomes" id="UP000233256">
    <property type="component" value="Unassembled WGS sequence"/>
</dbReference>
<proteinExistence type="predicted"/>
<keyword evidence="2" id="KW-0808">Transferase</keyword>
<dbReference type="GO" id="GO:0009244">
    <property type="term" value="P:lipopolysaccharide core region biosynthetic process"/>
    <property type="evidence" value="ECO:0007669"/>
    <property type="project" value="TreeGrafter"/>
</dbReference>
<evidence type="ECO:0000256" key="2">
    <source>
        <dbReference type="ARBA" id="ARBA00022679"/>
    </source>
</evidence>
<evidence type="ECO:0000313" key="4">
    <source>
        <dbReference type="Proteomes" id="UP000233256"/>
    </source>
</evidence>
<dbReference type="SUPFAM" id="SSF53756">
    <property type="entry name" value="UDP-Glycosyltransferase/glycogen phosphorylase"/>
    <property type="match status" value="1"/>
</dbReference>
<evidence type="ECO:0000256" key="1">
    <source>
        <dbReference type="ARBA" id="ARBA00022676"/>
    </source>
</evidence>
<comment type="caution">
    <text evidence="3">The sequence shown here is derived from an EMBL/GenBank/DDBJ whole genome shotgun (WGS) entry which is preliminary data.</text>
</comment>
<dbReference type="EMBL" id="PGXC01000005">
    <property type="protein sequence ID" value="PKK90637.1"/>
    <property type="molecule type" value="Genomic_DNA"/>
</dbReference>
<name>A0A2N1PQN6_9BACT</name>
<accession>A0A2N1PQN6</accession>
<dbReference type="PANTHER" id="PTHR30160:SF1">
    <property type="entry name" value="LIPOPOLYSACCHARIDE 1,2-N-ACETYLGLUCOSAMINETRANSFERASE-RELATED"/>
    <property type="match status" value="1"/>
</dbReference>